<reference evidence="2" key="1">
    <citation type="journal article" date="2019" name="Int. J. Syst. Evol. Microbiol.">
        <title>The Global Catalogue of Microorganisms (GCM) 10K type strain sequencing project: providing services to taxonomists for standard genome sequencing and annotation.</title>
        <authorList>
            <consortium name="The Broad Institute Genomics Platform"/>
            <consortium name="The Broad Institute Genome Sequencing Center for Infectious Disease"/>
            <person name="Wu L."/>
            <person name="Ma J."/>
        </authorList>
    </citation>
    <scope>NUCLEOTIDE SEQUENCE [LARGE SCALE GENOMIC DNA]</scope>
    <source>
        <strain evidence="2">CCUG 54781</strain>
    </source>
</reference>
<name>A0ABW2LT12_9FLAO</name>
<organism evidence="1 2">
    <name type="scientific">Chryseobacterium zhengzhouense</name>
    <dbReference type="NCBI Taxonomy" id="1636086"/>
    <lineage>
        <taxon>Bacteria</taxon>
        <taxon>Pseudomonadati</taxon>
        <taxon>Bacteroidota</taxon>
        <taxon>Flavobacteriia</taxon>
        <taxon>Flavobacteriales</taxon>
        <taxon>Weeksellaceae</taxon>
        <taxon>Chryseobacterium group</taxon>
        <taxon>Chryseobacterium</taxon>
    </lineage>
</organism>
<evidence type="ECO:0000313" key="2">
    <source>
        <dbReference type="Proteomes" id="UP001596550"/>
    </source>
</evidence>
<dbReference type="Proteomes" id="UP001596550">
    <property type="component" value="Unassembled WGS sequence"/>
</dbReference>
<gene>
    <name evidence="1" type="ORF">ACFQO9_03030</name>
</gene>
<evidence type="ECO:0000313" key="1">
    <source>
        <dbReference type="EMBL" id="MFC7345691.1"/>
    </source>
</evidence>
<dbReference type="Pfam" id="PF10851">
    <property type="entry name" value="DUF2652"/>
    <property type="match status" value="1"/>
</dbReference>
<accession>A0ABW2LT12</accession>
<dbReference type="RefSeq" id="WP_378173405.1">
    <property type="nucleotide sequence ID" value="NZ_JBHTCR010000001.1"/>
</dbReference>
<comment type="caution">
    <text evidence="1">The sequence shown here is derived from an EMBL/GenBank/DDBJ whole genome shotgun (WGS) entry which is preliminary data.</text>
</comment>
<keyword evidence="2" id="KW-1185">Reference proteome</keyword>
<proteinExistence type="predicted"/>
<protein>
    <submittedName>
        <fullName evidence="1">DUF2652 domain-containing protein</fullName>
    </submittedName>
</protein>
<dbReference type="EMBL" id="JBHTCR010000001">
    <property type="protein sequence ID" value="MFC7345691.1"/>
    <property type="molecule type" value="Genomic_DNA"/>
</dbReference>
<sequence length="213" mass="24401">MEYLYQQYLSESRNIRVEEGLIIIPDISGYTEFVSSICIEAGRYITGELLSTILQANKLGMNVSEIEGDAILFYKFGKKPSMRRILKLYETMLRSFTIKLREIEAIIGHDLGLSLKLIAHYGTFSEYIIGTFKKLYGEPVVKAHSLLKNTIKSKTYILMTNAVVSKETAKKEKEYFFINYQLQNNFITTIKNNKNGTNNKNNIRQISLQSGIV</sequence>
<dbReference type="InterPro" id="IPR020503">
    <property type="entry name" value="Uncharacterised_Rv2561"/>
</dbReference>